<proteinExistence type="inferred from homology"/>
<dbReference type="OrthoDB" id="9815116at2"/>
<accession>A0A2G8B655</accession>
<dbReference type="CDD" id="cd02042">
    <property type="entry name" value="ParAB_family"/>
    <property type="match status" value="1"/>
</dbReference>
<name>A0A2G8B655_9MYCO</name>
<dbReference type="InterPro" id="IPR050678">
    <property type="entry name" value="DNA_Partitioning_ATPase"/>
</dbReference>
<organism evidence="3 4">
    <name type="scientific">Mycobacterium heckeshornense</name>
    <dbReference type="NCBI Taxonomy" id="110505"/>
    <lineage>
        <taxon>Bacteria</taxon>
        <taxon>Bacillati</taxon>
        <taxon>Actinomycetota</taxon>
        <taxon>Actinomycetes</taxon>
        <taxon>Mycobacteriales</taxon>
        <taxon>Mycobacteriaceae</taxon>
        <taxon>Mycobacterium</taxon>
    </lineage>
</organism>
<keyword evidence="4" id="KW-1185">Reference proteome</keyword>
<evidence type="ECO:0000256" key="2">
    <source>
        <dbReference type="ARBA" id="ARBA00059092"/>
    </source>
</evidence>
<dbReference type="AlphaFoldDB" id="A0A2G8B655"/>
<comment type="similarity">
    <text evidence="1">Belongs to the ParA family.</text>
</comment>
<dbReference type="InterPro" id="IPR025669">
    <property type="entry name" value="AAA_dom"/>
</dbReference>
<dbReference type="Pfam" id="PF13614">
    <property type="entry name" value="AAA_31"/>
    <property type="match status" value="1"/>
</dbReference>
<sequence length="266" mass="28469">MTDTRVLAVANQKGGVAKTTTVASLGAAMVDEDRRVLLVDLDPQGCLTFSLGHDPDKLPVSVHEVLLGEVEPEAVLVSTAEGMTLLPSNIDLAGAEAMLLMRAGREYALKRALDKLSGRFDVVIVDCPPSLGVLTLNGLTAADEAIVPLQCETLAHRGVGQFLRTVADVQQITNPRLRLLGVLPTLYDSRTTHTRDVLLDVADRYDLPVLAPPIPRTVRFAEASASGSSVMAARKNKGASAYRELAHALLKHWKSGKPLPTFAPEP</sequence>
<dbReference type="SUPFAM" id="SSF52540">
    <property type="entry name" value="P-loop containing nucleoside triphosphate hydrolases"/>
    <property type="match status" value="1"/>
</dbReference>
<dbReference type="STRING" id="110505.ACT16_09535"/>
<reference evidence="3 4" key="1">
    <citation type="submission" date="2020-12" db="EMBL/GenBank/DDBJ databases">
        <title>Complete genome sequence of Mycobacterium heckeshornense JCM 15655T, closely related to a pathogenic non-tuberculous mycobacterial species Mycobacterium xenopi.</title>
        <authorList>
            <person name="Yoshida M."/>
            <person name="Fukano H."/>
            <person name="Asakura T."/>
            <person name="Suzuki M."/>
            <person name="Hoshino Y."/>
        </authorList>
    </citation>
    <scope>NUCLEOTIDE SEQUENCE [LARGE SCALE GENOMIC DNA]</scope>
    <source>
        <strain evidence="3 4">JCM 15655</strain>
    </source>
</reference>
<dbReference type="PANTHER" id="PTHR13696">
    <property type="entry name" value="P-LOOP CONTAINING NUCLEOSIDE TRIPHOSPHATE HYDROLASE"/>
    <property type="match status" value="1"/>
</dbReference>
<dbReference type="EMBL" id="AP024237">
    <property type="protein sequence ID" value="BCO37262.1"/>
    <property type="molecule type" value="Genomic_DNA"/>
</dbReference>
<evidence type="ECO:0000256" key="1">
    <source>
        <dbReference type="ARBA" id="ARBA00006976"/>
    </source>
</evidence>
<gene>
    <name evidence="3" type="ORF">MHEC_36950</name>
</gene>
<dbReference type="PANTHER" id="PTHR13696:SF99">
    <property type="entry name" value="COBYRINIC ACID AC-DIAMIDE SYNTHASE"/>
    <property type="match status" value="1"/>
</dbReference>
<evidence type="ECO:0000313" key="4">
    <source>
        <dbReference type="Proteomes" id="UP000595446"/>
    </source>
</evidence>
<dbReference type="FunFam" id="3.40.50.300:FF:000285">
    <property type="entry name" value="Sporulation initiation inhibitor Soj"/>
    <property type="match status" value="1"/>
</dbReference>
<comment type="function">
    <text evidence="2">May play a role in septum formation.</text>
</comment>
<dbReference type="Gene3D" id="3.40.50.300">
    <property type="entry name" value="P-loop containing nucleotide triphosphate hydrolases"/>
    <property type="match status" value="1"/>
</dbReference>
<dbReference type="RefSeq" id="WP_048891235.1">
    <property type="nucleotide sequence ID" value="NZ_AP024237.1"/>
</dbReference>
<evidence type="ECO:0000313" key="3">
    <source>
        <dbReference type="EMBL" id="BCO37262.1"/>
    </source>
</evidence>
<dbReference type="InterPro" id="IPR027417">
    <property type="entry name" value="P-loop_NTPase"/>
</dbReference>
<protein>
    <submittedName>
        <fullName evidence="3">Chromosome partitioning protein ParA</fullName>
    </submittedName>
</protein>
<dbReference type="Proteomes" id="UP000595446">
    <property type="component" value="Chromosome"/>
</dbReference>